<proteinExistence type="predicted"/>
<name>A0A5V3MU91_SALER</name>
<reference evidence="1" key="1">
    <citation type="submission" date="2018-07" db="EMBL/GenBank/DDBJ databases">
        <authorList>
            <consortium name="PulseNet: The National Subtyping Network for Foodborne Disease Surveillance"/>
            <person name="Tarr C.L."/>
            <person name="Trees E."/>
            <person name="Katz L.S."/>
            <person name="Carleton-Romer H.A."/>
            <person name="Stroika S."/>
            <person name="Kucerova Z."/>
            <person name="Roache K.F."/>
            <person name="Sabol A.L."/>
            <person name="Besser J."/>
            <person name="Gerner-Smidt P."/>
        </authorList>
    </citation>
    <scope>NUCLEOTIDE SEQUENCE</scope>
    <source>
        <strain evidence="1">PNUSAS022470</strain>
    </source>
</reference>
<accession>A0A5V3MU91</accession>
<dbReference type="AlphaFoldDB" id="A0A5V3MU91"/>
<sequence length="86" mass="10117">MSCLIVSGIKFYTLAEGTSYPDPHADNQYVGAYCVFPFEGKWVAQRYHRGGRRYWTDITARRFDTENEALSFIYEYAFAPENCYKY</sequence>
<evidence type="ECO:0000313" key="1">
    <source>
        <dbReference type="EMBL" id="EBT9666197.1"/>
    </source>
</evidence>
<protein>
    <submittedName>
        <fullName evidence="1">Uncharacterized protein</fullName>
    </submittedName>
</protein>
<dbReference type="EMBL" id="AAHAMM010000008">
    <property type="protein sequence ID" value="EBT9666197.1"/>
    <property type="molecule type" value="Genomic_DNA"/>
</dbReference>
<organism evidence="1">
    <name type="scientific">Salmonella enterica</name>
    <name type="common">Salmonella choleraesuis</name>
    <dbReference type="NCBI Taxonomy" id="28901"/>
    <lineage>
        <taxon>Bacteria</taxon>
        <taxon>Pseudomonadati</taxon>
        <taxon>Pseudomonadota</taxon>
        <taxon>Gammaproteobacteria</taxon>
        <taxon>Enterobacterales</taxon>
        <taxon>Enterobacteriaceae</taxon>
        <taxon>Salmonella</taxon>
    </lineage>
</organism>
<gene>
    <name evidence="1" type="ORF">CRR46_17110</name>
</gene>
<comment type="caution">
    <text evidence="1">The sequence shown here is derived from an EMBL/GenBank/DDBJ whole genome shotgun (WGS) entry which is preliminary data.</text>
</comment>